<dbReference type="EMBL" id="JAUJYN010000006">
    <property type="protein sequence ID" value="KAK1269805.1"/>
    <property type="molecule type" value="Genomic_DNA"/>
</dbReference>
<gene>
    <name evidence="17" type="ORF">QJS04_geneDACA022875</name>
</gene>
<dbReference type="CDD" id="cd16461">
    <property type="entry name" value="RING-H2_EL5-like"/>
    <property type="match status" value="1"/>
</dbReference>
<feature type="domain" description="RING-type" evidence="16">
    <location>
        <begin position="112"/>
        <end position="154"/>
    </location>
</feature>
<dbReference type="InterPro" id="IPR013083">
    <property type="entry name" value="Znf_RING/FYVE/PHD"/>
</dbReference>
<evidence type="ECO:0000256" key="12">
    <source>
        <dbReference type="ARBA" id="ARBA00023136"/>
    </source>
</evidence>
<proteinExistence type="inferred from homology"/>
<keyword evidence="18" id="KW-1185">Reference proteome</keyword>
<comment type="pathway">
    <text evidence="3">Protein modification; protein ubiquitination.</text>
</comment>
<evidence type="ECO:0000256" key="7">
    <source>
        <dbReference type="ARBA" id="ARBA00022723"/>
    </source>
</evidence>
<keyword evidence="12 15" id="KW-0472">Membrane</keyword>
<evidence type="ECO:0000256" key="9">
    <source>
        <dbReference type="ARBA" id="ARBA00022786"/>
    </source>
</evidence>
<evidence type="ECO:0000256" key="3">
    <source>
        <dbReference type="ARBA" id="ARBA00004906"/>
    </source>
</evidence>
<dbReference type="GO" id="GO:0008270">
    <property type="term" value="F:zinc ion binding"/>
    <property type="evidence" value="ECO:0007669"/>
    <property type="project" value="UniProtKB-KW"/>
</dbReference>
<evidence type="ECO:0000256" key="2">
    <source>
        <dbReference type="ARBA" id="ARBA00004167"/>
    </source>
</evidence>
<dbReference type="PROSITE" id="PS50089">
    <property type="entry name" value="ZF_RING_2"/>
    <property type="match status" value="1"/>
</dbReference>
<comment type="similarity">
    <text evidence="13">Belongs to the RING-type zinc finger family. ATL subfamily.</text>
</comment>
<organism evidence="17 18">
    <name type="scientific">Acorus gramineus</name>
    <name type="common">Dwarf sweet flag</name>
    <dbReference type="NCBI Taxonomy" id="55184"/>
    <lineage>
        <taxon>Eukaryota</taxon>
        <taxon>Viridiplantae</taxon>
        <taxon>Streptophyta</taxon>
        <taxon>Embryophyta</taxon>
        <taxon>Tracheophyta</taxon>
        <taxon>Spermatophyta</taxon>
        <taxon>Magnoliopsida</taxon>
        <taxon>Liliopsida</taxon>
        <taxon>Acoraceae</taxon>
        <taxon>Acorus</taxon>
    </lineage>
</organism>
<comment type="caution">
    <text evidence="17">The sequence shown here is derived from an EMBL/GenBank/DDBJ whole genome shotgun (WGS) entry which is preliminary data.</text>
</comment>
<dbReference type="AlphaFoldDB" id="A0AAV9AZK1"/>
<evidence type="ECO:0000256" key="1">
    <source>
        <dbReference type="ARBA" id="ARBA00000900"/>
    </source>
</evidence>
<dbReference type="SMART" id="SM00184">
    <property type="entry name" value="RING"/>
    <property type="match status" value="1"/>
</dbReference>
<evidence type="ECO:0000256" key="5">
    <source>
        <dbReference type="ARBA" id="ARBA00022679"/>
    </source>
</evidence>
<evidence type="ECO:0000256" key="11">
    <source>
        <dbReference type="ARBA" id="ARBA00022989"/>
    </source>
</evidence>
<dbReference type="SUPFAM" id="SSF57850">
    <property type="entry name" value="RING/U-box"/>
    <property type="match status" value="1"/>
</dbReference>
<reference evidence="17" key="2">
    <citation type="submission" date="2023-06" db="EMBL/GenBank/DDBJ databases">
        <authorList>
            <person name="Ma L."/>
            <person name="Liu K.-W."/>
            <person name="Li Z."/>
            <person name="Hsiao Y.-Y."/>
            <person name="Qi Y."/>
            <person name="Fu T."/>
            <person name="Tang G."/>
            <person name="Zhang D."/>
            <person name="Sun W.-H."/>
            <person name="Liu D.-K."/>
            <person name="Li Y."/>
            <person name="Chen G.-Z."/>
            <person name="Liu X.-D."/>
            <person name="Liao X.-Y."/>
            <person name="Jiang Y.-T."/>
            <person name="Yu X."/>
            <person name="Hao Y."/>
            <person name="Huang J."/>
            <person name="Zhao X.-W."/>
            <person name="Ke S."/>
            <person name="Chen Y.-Y."/>
            <person name="Wu W.-L."/>
            <person name="Hsu J.-L."/>
            <person name="Lin Y.-F."/>
            <person name="Huang M.-D."/>
            <person name="Li C.-Y."/>
            <person name="Huang L."/>
            <person name="Wang Z.-W."/>
            <person name="Zhao X."/>
            <person name="Zhong W.-Y."/>
            <person name="Peng D.-H."/>
            <person name="Ahmad S."/>
            <person name="Lan S."/>
            <person name="Zhang J.-S."/>
            <person name="Tsai W.-C."/>
            <person name="Van De Peer Y."/>
            <person name="Liu Z.-J."/>
        </authorList>
    </citation>
    <scope>NUCLEOTIDE SEQUENCE</scope>
    <source>
        <strain evidence="17">SCP</strain>
        <tissue evidence="17">Leaves</tissue>
    </source>
</reference>
<protein>
    <recommendedName>
        <fullName evidence="4">RING-type E3 ubiquitin transferase</fullName>
        <ecNumber evidence="4">2.3.2.27</ecNumber>
    </recommendedName>
</protein>
<sequence length="382" mass="41970">MTPFVMKTNTNDSIPPPQTITIENKISPTLLLIIVILAVIFFVSGLLHLLVRYLLRPTNRDPEDFDNVTALQGQLQQLFHLHDSGVDQSFIDTLPVFLYKAITGGLKDPFDCAVCLCEFDADDKLRLLPKCSHAFHVECIDTWLLSHSTCPLCRGSLLDFPPNNGFSPVVLVLESGDESSREIVERDQHVGLPCEDETQAKGGDFTAQVKLGKFRNVDPIVEGTSAAADGGGGGLGGRRCFSMGSFEYVMDETSRLQVSIKPPVKRLPEVKRPAAGHRLAMSESEFRCESDLGKRESFSASKVWHLPRNEKAPASDCSRRAFSFRQPGSDAEGGYGADSSSLARWTLLWLVGRQQQQSKVSHSSRVVTEAVMGPPPQPMALV</sequence>
<feature type="transmembrane region" description="Helical" evidence="15">
    <location>
        <begin position="30"/>
        <end position="51"/>
    </location>
</feature>
<keyword evidence="5" id="KW-0808">Transferase</keyword>
<accession>A0AAV9AZK1</accession>
<evidence type="ECO:0000256" key="6">
    <source>
        <dbReference type="ARBA" id="ARBA00022692"/>
    </source>
</evidence>
<evidence type="ECO:0000256" key="8">
    <source>
        <dbReference type="ARBA" id="ARBA00022771"/>
    </source>
</evidence>
<dbReference type="Proteomes" id="UP001179952">
    <property type="component" value="Unassembled WGS sequence"/>
</dbReference>
<evidence type="ECO:0000313" key="18">
    <source>
        <dbReference type="Proteomes" id="UP001179952"/>
    </source>
</evidence>
<comment type="catalytic activity">
    <reaction evidence="1">
        <text>S-ubiquitinyl-[E2 ubiquitin-conjugating enzyme]-L-cysteine + [acceptor protein]-L-lysine = [E2 ubiquitin-conjugating enzyme]-L-cysteine + N(6)-ubiquitinyl-[acceptor protein]-L-lysine.</text>
        <dbReference type="EC" id="2.3.2.27"/>
    </reaction>
</comment>
<keyword evidence="7" id="KW-0479">Metal-binding</keyword>
<dbReference type="Gene3D" id="3.30.40.10">
    <property type="entry name" value="Zinc/RING finger domain, C3HC4 (zinc finger)"/>
    <property type="match status" value="1"/>
</dbReference>
<keyword evidence="6 15" id="KW-0812">Transmembrane</keyword>
<evidence type="ECO:0000256" key="10">
    <source>
        <dbReference type="ARBA" id="ARBA00022833"/>
    </source>
</evidence>
<dbReference type="FunFam" id="3.30.40.10:FF:000231">
    <property type="entry name" value="RING-H2 finger protein ATL46"/>
    <property type="match status" value="1"/>
</dbReference>
<reference evidence="17" key="1">
    <citation type="journal article" date="2023" name="Nat. Commun.">
        <title>Diploid and tetraploid genomes of Acorus and the evolution of monocots.</title>
        <authorList>
            <person name="Ma L."/>
            <person name="Liu K.W."/>
            <person name="Li Z."/>
            <person name="Hsiao Y.Y."/>
            <person name="Qi Y."/>
            <person name="Fu T."/>
            <person name="Tang G.D."/>
            <person name="Zhang D."/>
            <person name="Sun W.H."/>
            <person name="Liu D.K."/>
            <person name="Li Y."/>
            <person name="Chen G.Z."/>
            <person name="Liu X.D."/>
            <person name="Liao X.Y."/>
            <person name="Jiang Y.T."/>
            <person name="Yu X."/>
            <person name="Hao Y."/>
            <person name="Huang J."/>
            <person name="Zhao X.W."/>
            <person name="Ke S."/>
            <person name="Chen Y.Y."/>
            <person name="Wu W.L."/>
            <person name="Hsu J.L."/>
            <person name="Lin Y.F."/>
            <person name="Huang M.D."/>
            <person name="Li C.Y."/>
            <person name="Huang L."/>
            <person name="Wang Z.W."/>
            <person name="Zhao X."/>
            <person name="Zhong W.Y."/>
            <person name="Peng D.H."/>
            <person name="Ahmad S."/>
            <person name="Lan S."/>
            <person name="Zhang J.S."/>
            <person name="Tsai W.C."/>
            <person name="Van de Peer Y."/>
            <person name="Liu Z.J."/>
        </authorList>
    </citation>
    <scope>NUCLEOTIDE SEQUENCE</scope>
    <source>
        <strain evidence="17">SCP</strain>
    </source>
</reference>
<dbReference type="InterPro" id="IPR001841">
    <property type="entry name" value="Znf_RING"/>
</dbReference>
<dbReference type="GO" id="GO:0061630">
    <property type="term" value="F:ubiquitin protein ligase activity"/>
    <property type="evidence" value="ECO:0007669"/>
    <property type="project" value="UniProtKB-EC"/>
</dbReference>
<keyword evidence="11 15" id="KW-1133">Transmembrane helix</keyword>
<dbReference type="GO" id="GO:0016020">
    <property type="term" value="C:membrane"/>
    <property type="evidence" value="ECO:0007669"/>
    <property type="project" value="UniProtKB-SubCell"/>
</dbReference>
<evidence type="ECO:0000256" key="4">
    <source>
        <dbReference type="ARBA" id="ARBA00012483"/>
    </source>
</evidence>
<name>A0AAV9AZK1_ACOGR</name>
<evidence type="ECO:0000313" key="17">
    <source>
        <dbReference type="EMBL" id="KAK1269805.1"/>
    </source>
</evidence>
<dbReference type="PANTHER" id="PTHR45768:SF10">
    <property type="entry name" value="RING-H2 FINGER PROTEIN ATL13-RELATED"/>
    <property type="match status" value="1"/>
</dbReference>
<comment type="subcellular location">
    <subcellularLocation>
        <location evidence="2">Membrane</location>
        <topology evidence="2">Single-pass membrane protein</topology>
    </subcellularLocation>
</comment>
<dbReference type="Pfam" id="PF13639">
    <property type="entry name" value="zf-RING_2"/>
    <property type="match status" value="1"/>
</dbReference>
<evidence type="ECO:0000259" key="16">
    <source>
        <dbReference type="PROSITE" id="PS50089"/>
    </source>
</evidence>
<dbReference type="PANTHER" id="PTHR45768">
    <property type="entry name" value="E3 UBIQUITIN-PROTEIN LIGASE RNF13-LIKE"/>
    <property type="match status" value="1"/>
</dbReference>
<dbReference type="EC" id="2.3.2.27" evidence="4"/>
<keyword evidence="10" id="KW-0862">Zinc</keyword>
<keyword evidence="8 14" id="KW-0863">Zinc-finger</keyword>
<evidence type="ECO:0000256" key="15">
    <source>
        <dbReference type="SAM" id="Phobius"/>
    </source>
</evidence>
<keyword evidence="9" id="KW-0833">Ubl conjugation pathway</keyword>
<evidence type="ECO:0000256" key="13">
    <source>
        <dbReference type="ARBA" id="ARBA00024209"/>
    </source>
</evidence>
<evidence type="ECO:0000256" key="14">
    <source>
        <dbReference type="PROSITE-ProRule" id="PRU00175"/>
    </source>
</evidence>